<sequence length="102" mass="11511">MPAARAAASRIPTNSSEMNTLIAHWQQQQTTLPAIHLHILRFFVVAFFNENLYNFLKAIVFASFVYKKRVVCAFELQLMKGGKLVGNERGTKGTDSTRMYTG</sequence>
<name>A0A8D8A7L1_CULPI</name>
<dbReference type="AlphaFoldDB" id="A0A8D8A7L1"/>
<dbReference type="EMBL" id="HBUE01018284">
    <property type="protein sequence ID" value="CAG6451430.1"/>
    <property type="molecule type" value="Transcribed_RNA"/>
</dbReference>
<dbReference type="EMBL" id="HBUE01018293">
    <property type="protein sequence ID" value="CAG6451432.1"/>
    <property type="molecule type" value="Transcribed_RNA"/>
</dbReference>
<proteinExistence type="predicted"/>
<organism evidence="1">
    <name type="scientific">Culex pipiens</name>
    <name type="common">House mosquito</name>
    <dbReference type="NCBI Taxonomy" id="7175"/>
    <lineage>
        <taxon>Eukaryota</taxon>
        <taxon>Metazoa</taxon>
        <taxon>Ecdysozoa</taxon>
        <taxon>Arthropoda</taxon>
        <taxon>Hexapoda</taxon>
        <taxon>Insecta</taxon>
        <taxon>Pterygota</taxon>
        <taxon>Neoptera</taxon>
        <taxon>Endopterygota</taxon>
        <taxon>Diptera</taxon>
        <taxon>Nematocera</taxon>
        <taxon>Culicoidea</taxon>
        <taxon>Culicidae</taxon>
        <taxon>Culicinae</taxon>
        <taxon>Culicini</taxon>
        <taxon>Culex</taxon>
        <taxon>Culex</taxon>
    </lineage>
</organism>
<evidence type="ECO:0000313" key="1">
    <source>
        <dbReference type="EMBL" id="CAG6451430.1"/>
    </source>
</evidence>
<protein>
    <submittedName>
        <fullName evidence="1">(northern house mosquito) hypothetical protein</fullName>
    </submittedName>
</protein>
<dbReference type="EMBL" id="HBUE01018286">
    <property type="protein sequence ID" value="CAG6451431.1"/>
    <property type="molecule type" value="Transcribed_RNA"/>
</dbReference>
<accession>A0A8D8A7L1</accession>
<reference evidence="1" key="1">
    <citation type="submission" date="2021-05" db="EMBL/GenBank/DDBJ databases">
        <authorList>
            <person name="Alioto T."/>
            <person name="Alioto T."/>
            <person name="Gomez Garrido J."/>
        </authorList>
    </citation>
    <scope>NUCLEOTIDE SEQUENCE</scope>
</reference>